<proteinExistence type="predicted"/>
<accession>A0A839EYU6</accession>
<dbReference type="RefSeq" id="WP_182532912.1">
    <property type="nucleotide sequence ID" value="NZ_JACGXL010000008.1"/>
</dbReference>
<organism evidence="1 2">
    <name type="scientific">Dokdonella fugitiva</name>
    <dbReference type="NCBI Taxonomy" id="328517"/>
    <lineage>
        <taxon>Bacteria</taxon>
        <taxon>Pseudomonadati</taxon>
        <taxon>Pseudomonadota</taxon>
        <taxon>Gammaproteobacteria</taxon>
        <taxon>Lysobacterales</taxon>
        <taxon>Rhodanobacteraceae</taxon>
        <taxon>Dokdonella</taxon>
    </lineage>
</organism>
<dbReference type="EMBL" id="JACGXL010000008">
    <property type="protein sequence ID" value="MBA8889887.1"/>
    <property type="molecule type" value="Genomic_DNA"/>
</dbReference>
<dbReference type="AlphaFoldDB" id="A0A839EYU6"/>
<name>A0A839EYU6_9GAMM</name>
<sequence length="58" mass="6247">MVISFAQEKRQIIRFQSCRWRMSFGIPVVAGAVGKAAHGTVGRDGFSVGNPAIACRNP</sequence>
<gene>
    <name evidence="1" type="ORF">FHW12_004134</name>
</gene>
<evidence type="ECO:0000313" key="2">
    <source>
        <dbReference type="Proteomes" id="UP000550401"/>
    </source>
</evidence>
<reference evidence="1 2" key="1">
    <citation type="submission" date="2020-07" db="EMBL/GenBank/DDBJ databases">
        <title>Genomic Encyclopedia of Type Strains, Phase IV (KMG-V): Genome sequencing to study the core and pangenomes of soil and plant-associated prokaryotes.</title>
        <authorList>
            <person name="Whitman W."/>
        </authorList>
    </citation>
    <scope>NUCLEOTIDE SEQUENCE [LARGE SCALE GENOMIC DNA]</scope>
    <source>
        <strain evidence="1 2">RH2WT43</strain>
    </source>
</reference>
<comment type="caution">
    <text evidence="1">The sequence shown here is derived from an EMBL/GenBank/DDBJ whole genome shotgun (WGS) entry which is preliminary data.</text>
</comment>
<keyword evidence="2" id="KW-1185">Reference proteome</keyword>
<evidence type="ECO:0000313" key="1">
    <source>
        <dbReference type="EMBL" id="MBA8889887.1"/>
    </source>
</evidence>
<dbReference type="Proteomes" id="UP000550401">
    <property type="component" value="Unassembled WGS sequence"/>
</dbReference>
<protein>
    <submittedName>
        <fullName evidence="1">Uncharacterized protein</fullName>
    </submittedName>
</protein>